<keyword evidence="2" id="KW-0472">Membrane</keyword>
<evidence type="ECO:0000313" key="4">
    <source>
        <dbReference type="Proteomes" id="UP000199423"/>
    </source>
</evidence>
<feature type="transmembrane region" description="Helical" evidence="2">
    <location>
        <begin position="6"/>
        <end position="26"/>
    </location>
</feature>
<evidence type="ECO:0000256" key="2">
    <source>
        <dbReference type="SAM" id="Phobius"/>
    </source>
</evidence>
<evidence type="ECO:0000313" key="3">
    <source>
        <dbReference type="EMBL" id="SFV38758.1"/>
    </source>
</evidence>
<organism evidence="3 4">
    <name type="scientific">Hyphomicrobium facile</name>
    <dbReference type="NCBI Taxonomy" id="51670"/>
    <lineage>
        <taxon>Bacteria</taxon>
        <taxon>Pseudomonadati</taxon>
        <taxon>Pseudomonadota</taxon>
        <taxon>Alphaproteobacteria</taxon>
        <taxon>Hyphomicrobiales</taxon>
        <taxon>Hyphomicrobiaceae</taxon>
        <taxon>Hyphomicrobium</taxon>
    </lineage>
</organism>
<feature type="region of interest" description="Disordered" evidence="1">
    <location>
        <begin position="54"/>
        <end position="77"/>
    </location>
</feature>
<reference evidence="4" key="1">
    <citation type="submission" date="2016-10" db="EMBL/GenBank/DDBJ databases">
        <authorList>
            <person name="Varghese N."/>
            <person name="Submissions S."/>
        </authorList>
    </citation>
    <scope>NUCLEOTIDE SEQUENCE [LARGE SCALE GENOMIC DNA]</scope>
    <source>
        <strain evidence="4">DSM 1565</strain>
    </source>
</reference>
<proteinExistence type="predicted"/>
<gene>
    <name evidence="3" type="ORF">SAMN04488557_3835</name>
</gene>
<keyword evidence="4" id="KW-1185">Reference proteome</keyword>
<dbReference type="Proteomes" id="UP000199423">
    <property type="component" value="Unassembled WGS sequence"/>
</dbReference>
<accession>A0A1I7NW02</accession>
<evidence type="ECO:0000256" key="1">
    <source>
        <dbReference type="SAM" id="MobiDB-lite"/>
    </source>
</evidence>
<protein>
    <submittedName>
        <fullName evidence="3">Uncharacterized protein</fullName>
    </submittedName>
</protein>
<keyword evidence="2" id="KW-0812">Transmembrane</keyword>
<keyword evidence="2" id="KW-1133">Transmembrane helix</keyword>
<dbReference type="RefSeq" id="WP_177228223.1">
    <property type="nucleotide sequence ID" value="NZ_FPCH01000004.1"/>
</dbReference>
<name>A0A1I7NW02_9HYPH</name>
<feature type="compositionally biased region" description="Basic and acidic residues" evidence="1">
    <location>
        <begin position="68"/>
        <end position="77"/>
    </location>
</feature>
<dbReference type="AlphaFoldDB" id="A0A1I7NW02"/>
<sequence length="77" mass="8400">MATTLIELIVLFLYPLVLSAIAGIIFRAAMTGRDGISEVVEALIHTNGLEERAKRATGFSQNTNGERPLNEKNASRQ</sequence>
<dbReference type="EMBL" id="FPCH01000004">
    <property type="protein sequence ID" value="SFV38758.1"/>
    <property type="molecule type" value="Genomic_DNA"/>
</dbReference>